<dbReference type="Pfam" id="PF07024">
    <property type="entry name" value="ImpE"/>
    <property type="match status" value="1"/>
</dbReference>
<comment type="caution">
    <text evidence="1">The sequence shown here is derived from an EMBL/GenBank/DDBJ whole genome shotgun (WGS) entry which is preliminary data.</text>
</comment>
<dbReference type="Proteomes" id="UP001548189">
    <property type="component" value="Unassembled WGS sequence"/>
</dbReference>
<keyword evidence="2" id="KW-1185">Reference proteome</keyword>
<proteinExistence type="predicted"/>
<evidence type="ECO:0000313" key="1">
    <source>
        <dbReference type="EMBL" id="MET1254944.1"/>
    </source>
</evidence>
<dbReference type="RefSeq" id="WP_353874558.1">
    <property type="nucleotide sequence ID" value="NZ_JBEVCJ010000006.1"/>
</dbReference>
<organism evidence="1 2">
    <name type="scientific">Aliikangiella maris</name>
    <dbReference type="NCBI Taxonomy" id="3162458"/>
    <lineage>
        <taxon>Bacteria</taxon>
        <taxon>Pseudomonadati</taxon>
        <taxon>Pseudomonadota</taxon>
        <taxon>Gammaproteobacteria</taxon>
        <taxon>Oceanospirillales</taxon>
        <taxon>Pleioneaceae</taxon>
        <taxon>Aliikangiella</taxon>
    </lineage>
</organism>
<gene>
    <name evidence="1" type="ORF">ABVT43_07395</name>
</gene>
<dbReference type="SUPFAM" id="SSF144059">
    <property type="entry name" value="ImpE-like"/>
    <property type="match status" value="1"/>
</dbReference>
<reference evidence="1 2" key="1">
    <citation type="submission" date="2024-06" db="EMBL/GenBank/DDBJ databases">
        <authorList>
            <person name="Li F."/>
        </authorList>
    </citation>
    <scope>NUCLEOTIDE SEQUENCE [LARGE SCALE GENOMIC DNA]</scope>
    <source>
        <strain evidence="1 2">GXAS 311</strain>
    </source>
</reference>
<accession>A0ABV2BSR6</accession>
<dbReference type="EMBL" id="JBEVCJ010000006">
    <property type="protein sequence ID" value="MET1254944.1"/>
    <property type="molecule type" value="Genomic_DNA"/>
</dbReference>
<dbReference type="InterPro" id="IPR011990">
    <property type="entry name" value="TPR-like_helical_dom_sf"/>
</dbReference>
<dbReference type="PIRSF" id="PIRSF029288">
    <property type="entry name" value="SciE_ImpE"/>
    <property type="match status" value="1"/>
</dbReference>
<dbReference type="Pfam" id="PF14559">
    <property type="entry name" value="TPR_19"/>
    <property type="match status" value="1"/>
</dbReference>
<sequence length="260" mass="29392">MNQALEKFKNGKLIEAISLLNDALKKNPTDIDSRSLLVEMLCFNGEFERADKQLDFLAHQTPELAMNASLLRLTLKGAQARADFFEHGTLPEFFDKNSELELQLAAVINLKENDIENAVESLKKIEKELQPINIKYNGQAVEEFRDLDDVVGRFIEVIGGNGKYYWIHISQIEELAFIAPVDRLDILWRRAEILLKNGMKGEVRIPTCYIGSDNDASKLAKVTEWNEVAQNLVRGIGQRTFLIGNEAVPIMDMEKIEAAA</sequence>
<name>A0ABV2BSR6_9GAMM</name>
<evidence type="ECO:0000313" key="2">
    <source>
        <dbReference type="Proteomes" id="UP001548189"/>
    </source>
</evidence>
<dbReference type="Gene3D" id="1.25.40.10">
    <property type="entry name" value="Tetratricopeptide repeat domain"/>
    <property type="match status" value="1"/>
</dbReference>
<dbReference type="InterPro" id="IPR009211">
    <property type="entry name" value="TagJ"/>
</dbReference>
<protein>
    <submittedName>
        <fullName evidence="1">Type VI secretion system accessory protein TagJ</fullName>
    </submittedName>
</protein>